<dbReference type="OrthoDB" id="2050439at2"/>
<name>W6TCC2_9LACO</name>
<dbReference type="Proteomes" id="UP000019247">
    <property type="component" value="Unassembled WGS sequence"/>
</dbReference>
<dbReference type="RefSeq" id="WP_033614003.1">
    <property type="nucleotide sequence ID" value="NZ_KK036490.1"/>
</dbReference>
<accession>W6TCC2</accession>
<dbReference type="HOGENOM" id="CLU_072071_0_0_9"/>
<gene>
    <name evidence="1" type="ORF">LFAB_08845</name>
</gene>
<dbReference type="PATRIC" id="fig|1400520.3.peg.1739"/>
<evidence type="ECO:0000313" key="1">
    <source>
        <dbReference type="EMBL" id="ETY74135.1"/>
    </source>
</evidence>
<dbReference type="PROSITE" id="PS51257">
    <property type="entry name" value="PROKAR_LIPOPROTEIN"/>
    <property type="match status" value="1"/>
</dbReference>
<sequence length="262" mass="30365">MVKHKYLRKFASVLLAMVLIVILSGCSQKKQETKYYDKEFISALEKGLEARWKLTDAVEVQDITKSDYQAFIKAELDKIEDFSSKKYKSTFLQENAIAYINSLKKQKAALKYYNDSDFQDKWDKAYNARNAILVKIDKKYPLKVDSKYKSYILELRRSGSETNKDNAQTTALNNLLKSVKFKKGTDDGSGYYEYTATVKNNTGYNIKSFSGIVKLKDKSDVTTDTQYVNAENWNKNEKVILKFTTDKSFKTYELTKDYVTFE</sequence>
<evidence type="ECO:0000313" key="2">
    <source>
        <dbReference type="Proteomes" id="UP000019247"/>
    </source>
</evidence>
<dbReference type="AlphaFoldDB" id="W6TCC2"/>
<organism evidence="1 2">
    <name type="scientific">Lactiplantibacillus fabifermentans T30PCM01</name>
    <dbReference type="NCBI Taxonomy" id="1400520"/>
    <lineage>
        <taxon>Bacteria</taxon>
        <taxon>Bacillati</taxon>
        <taxon>Bacillota</taxon>
        <taxon>Bacilli</taxon>
        <taxon>Lactobacillales</taxon>
        <taxon>Lactobacillaceae</taxon>
        <taxon>Lactiplantibacillus</taxon>
    </lineage>
</organism>
<reference evidence="1 2" key="1">
    <citation type="journal article" date="2014" name="Genome Announc.">
        <title>Genome Sequence of Lactobacillus fabifermentans Strain T30PCM01, Isolated from Fermenting Grape Marc.</title>
        <authorList>
            <person name="Treu L."/>
            <person name="Vendramin V."/>
            <person name="Bovo B."/>
            <person name="Giacomini A."/>
            <person name="Corich V."/>
            <person name="Campanaro S."/>
        </authorList>
    </citation>
    <scope>NUCLEOTIDE SEQUENCE [LARGE SCALE GENOMIC DNA]</scope>
    <source>
        <strain evidence="1 2">T30PCM01</strain>
    </source>
</reference>
<proteinExistence type="predicted"/>
<dbReference type="eggNOG" id="ENOG50337J0">
    <property type="taxonomic scope" value="Bacteria"/>
</dbReference>
<dbReference type="EMBL" id="AWWK01000037">
    <property type="protein sequence ID" value="ETY74135.1"/>
    <property type="molecule type" value="Genomic_DNA"/>
</dbReference>
<comment type="caution">
    <text evidence="1">The sequence shown here is derived from an EMBL/GenBank/DDBJ whole genome shotgun (WGS) entry which is preliminary data.</text>
</comment>
<protein>
    <submittedName>
        <fullName evidence="1">Uncharacterized protein</fullName>
    </submittedName>
</protein>